<reference evidence="2" key="1">
    <citation type="journal article" date="2019" name="Sci. Rep.">
        <title>Draft genome of Tanacetum cinerariifolium, the natural source of mosquito coil.</title>
        <authorList>
            <person name="Yamashiro T."/>
            <person name="Shiraishi A."/>
            <person name="Satake H."/>
            <person name="Nakayama K."/>
        </authorList>
    </citation>
    <scope>NUCLEOTIDE SEQUENCE</scope>
</reference>
<sequence length="57" mass="6453">MPTDQYDPTHRAAQRGEELAQGDGICVMTTCQRDQHRDESDDQGRSRDTHPLNTCAH</sequence>
<comment type="caution">
    <text evidence="2">The sequence shown here is derived from an EMBL/GenBank/DDBJ whole genome shotgun (WGS) entry which is preliminary data.</text>
</comment>
<protein>
    <submittedName>
        <fullName evidence="2">Uncharacterized protein</fullName>
    </submittedName>
</protein>
<feature type="compositionally biased region" description="Basic and acidic residues" evidence="1">
    <location>
        <begin position="33"/>
        <end position="50"/>
    </location>
</feature>
<dbReference type="AlphaFoldDB" id="A0A699VCA7"/>
<organism evidence="2">
    <name type="scientific">Tanacetum cinerariifolium</name>
    <name type="common">Dalmatian daisy</name>
    <name type="synonym">Chrysanthemum cinerariifolium</name>
    <dbReference type="NCBI Taxonomy" id="118510"/>
    <lineage>
        <taxon>Eukaryota</taxon>
        <taxon>Viridiplantae</taxon>
        <taxon>Streptophyta</taxon>
        <taxon>Embryophyta</taxon>
        <taxon>Tracheophyta</taxon>
        <taxon>Spermatophyta</taxon>
        <taxon>Magnoliopsida</taxon>
        <taxon>eudicotyledons</taxon>
        <taxon>Gunneridae</taxon>
        <taxon>Pentapetalae</taxon>
        <taxon>asterids</taxon>
        <taxon>campanulids</taxon>
        <taxon>Asterales</taxon>
        <taxon>Asteraceae</taxon>
        <taxon>Asteroideae</taxon>
        <taxon>Anthemideae</taxon>
        <taxon>Anthemidinae</taxon>
        <taxon>Tanacetum</taxon>
    </lineage>
</organism>
<feature type="non-terminal residue" evidence="2">
    <location>
        <position position="57"/>
    </location>
</feature>
<gene>
    <name evidence="2" type="ORF">Tci_903488</name>
</gene>
<evidence type="ECO:0000256" key="1">
    <source>
        <dbReference type="SAM" id="MobiDB-lite"/>
    </source>
</evidence>
<evidence type="ECO:0000313" key="2">
    <source>
        <dbReference type="EMBL" id="GFD31519.1"/>
    </source>
</evidence>
<feature type="region of interest" description="Disordered" evidence="1">
    <location>
        <begin position="1"/>
        <end position="57"/>
    </location>
</feature>
<feature type="compositionally biased region" description="Basic and acidic residues" evidence="1">
    <location>
        <begin position="7"/>
        <end position="18"/>
    </location>
</feature>
<proteinExistence type="predicted"/>
<accession>A0A699VCA7</accession>
<dbReference type="EMBL" id="BKCJ011414986">
    <property type="protein sequence ID" value="GFD31519.1"/>
    <property type="molecule type" value="Genomic_DNA"/>
</dbReference>
<name>A0A699VCA7_TANCI</name>